<dbReference type="EMBL" id="MKHE01000020">
    <property type="protein sequence ID" value="OWK04909.1"/>
    <property type="molecule type" value="Genomic_DNA"/>
</dbReference>
<comment type="caution">
    <text evidence="1">The sequence shown here is derived from an EMBL/GenBank/DDBJ whole genome shotgun (WGS) entry which is preliminary data.</text>
</comment>
<proteinExistence type="predicted"/>
<evidence type="ECO:0000313" key="2">
    <source>
        <dbReference type="Proteomes" id="UP000242450"/>
    </source>
</evidence>
<sequence>MDAYRGGKVHRKHYQEINILEGCQKNGAEVESRDLHLHLDLMPDAWTIVVVSQDAEKIVAQEKSGRKVVEGGRLGELAPSALNLSVWEEEKELGSIARLKKVENWKQNPWAREPLEPTPREQCWLSGASGRKPGAAATFIHPLLPGHT</sequence>
<dbReference type="Proteomes" id="UP000242450">
    <property type="component" value="Chromosome 20"/>
</dbReference>
<reference evidence="1 2" key="1">
    <citation type="journal article" date="2018" name="Mol. Genet. Genomics">
        <title>The red deer Cervus elaphus genome CerEla1.0: sequencing, annotating, genes, and chromosomes.</title>
        <authorList>
            <person name="Bana N.A."/>
            <person name="Nyiri A."/>
            <person name="Nagy J."/>
            <person name="Frank K."/>
            <person name="Nagy T."/>
            <person name="Steger V."/>
            <person name="Schiller M."/>
            <person name="Lakatos P."/>
            <person name="Sugar L."/>
            <person name="Horn P."/>
            <person name="Barta E."/>
            <person name="Orosz L."/>
        </authorList>
    </citation>
    <scope>NUCLEOTIDE SEQUENCE [LARGE SCALE GENOMIC DNA]</scope>
    <source>
        <strain evidence="1">Hungarian</strain>
    </source>
</reference>
<name>A0A212CFY0_CEREH</name>
<gene>
    <name evidence="1" type="ORF">Celaphus_00002654</name>
</gene>
<dbReference type="AlphaFoldDB" id="A0A212CFY0"/>
<keyword evidence="2" id="KW-1185">Reference proteome</keyword>
<accession>A0A212CFY0</accession>
<protein>
    <submittedName>
        <fullName evidence="1">Uncharacterized protein</fullName>
    </submittedName>
</protein>
<organism evidence="1 2">
    <name type="scientific">Cervus elaphus hippelaphus</name>
    <name type="common">European red deer</name>
    <dbReference type="NCBI Taxonomy" id="46360"/>
    <lineage>
        <taxon>Eukaryota</taxon>
        <taxon>Metazoa</taxon>
        <taxon>Chordata</taxon>
        <taxon>Craniata</taxon>
        <taxon>Vertebrata</taxon>
        <taxon>Euteleostomi</taxon>
        <taxon>Mammalia</taxon>
        <taxon>Eutheria</taxon>
        <taxon>Laurasiatheria</taxon>
        <taxon>Artiodactyla</taxon>
        <taxon>Ruminantia</taxon>
        <taxon>Pecora</taxon>
        <taxon>Cervidae</taxon>
        <taxon>Cervinae</taxon>
        <taxon>Cervus</taxon>
    </lineage>
</organism>
<evidence type="ECO:0000313" key="1">
    <source>
        <dbReference type="EMBL" id="OWK04909.1"/>
    </source>
</evidence>